<evidence type="ECO:0000313" key="3">
    <source>
        <dbReference type="Proteomes" id="UP001295423"/>
    </source>
</evidence>
<dbReference type="EMBL" id="CAKOGP040001771">
    <property type="protein sequence ID" value="CAJ1950921.1"/>
    <property type="molecule type" value="Genomic_DNA"/>
</dbReference>
<comment type="caution">
    <text evidence="2">The sequence shown here is derived from an EMBL/GenBank/DDBJ whole genome shotgun (WGS) entry which is preliminary data.</text>
</comment>
<protein>
    <recommendedName>
        <fullName evidence="4">Integrase catalytic domain-containing protein</fullName>
    </recommendedName>
</protein>
<keyword evidence="3" id="KW-1185">Reference proteome</keyword>
<evidence type="ECO:0008006" key="4">
    <source>
        <dbReference type="Google" id="ProtNLM"/>
    </source>
</evidence>
<gene>
    <name evidence="2" type="ORF">CYCCA115_LOCUS12823</name>
</gene>
<dbReference type="GO" id="GO:0003676">
    <property type="term" value="F:nucleic acid binding"/>
    <property type="evidence" value="ECO:0007669"/>
    <property type="project" value="InterPro"/>
</dbReference>
<sequence>MKPGELQRVMSDKLAVVPATKRTPPPPQQEVKQHELTLNGITYRSVNNHTIIYSIQKVNTRKHLALIDRGANGGIAGDDARIIHKSNCTVDVQGIDNHQVTDIPIVTLAGLIHTQRGPAIAIMHQQAYIGKGQSILSSGQMEHFKIVVDDKSTKVGGQQRLTTPDGFVLPLDIRNGLPYLQMRPPTDRELSNPDIPHVVLTSDTDWDPSVLDHSIEDMEEWAKSVPDYDSEDEERPFDLVGVLKNNKAVTSFKESKLDETIDYFENFNCVLPTDGLYKQHHRACEDLTWFECNMADLFGFGAAPEDSPIPECFEVYEACKRPSVLFDPGQPVNYDIESAPLEANSFKDLILDSDKPTLRRSPRHKARKTPHGESGRPPPPRVHFDDTLTDAPPVYATAGPKTKKRQRNWEKLRQYFAWLPKLVIQKTFDCTTQFARIPMSAHLQRHFRLPFPALNVQRRDKPVATDTVFADTPDIEHGHIAAQFFVGTRSLVSDLYGVSTDGQFLQTLQDNVRKRGAPTKLVSDRARAQTSKAVQDYLRWLFIDDWQSELHRQKQNPAERRYQDIKRLANRVIDRTGAPPSLWL</sequence>
<dbReference type="Gene3D" id="3.30.420.10">
    <property type="entry name" value="Ribonuclease H-like superfamily/Ribonuclease H"/>
    <property type="match status" value="1"/>
</dbReference>
<feature type="compositionally biased region" description="Basic residues" evidence="1">
    <location>
        <begin position="358"/>
        <end position="369"/>
    </location>
</feature>
<evidence type="ECO:0000313" key="2">
    <source>
        <dbReference type="EMBL" id="CAJ1950921.1"/>
    </source>
</evidence>
<accession>A0AAD2FT34</accession>
<dbReference type="AlphaFoldDB" id="A0AAD2FT34"/>
<dbReference type="Proteomes" id="UP001295423">
    <property type="component" value="Unassembled WGS sequence"/>
</dbReference>
<evidence type="ECO:0000256" key="1">
    <source>
        <dbReference type="SAM" id="MobiDB-lite"/>
    </source>
</evidence>
<proteinExistence type="predicted"/>
<dbReference type="InterPro" id="IPR036397">
    <property type="entry name" value="RNaseH_sf"/>
</dbReference>
<organism evidence="2 3">
    <name type="scientific">Cylindrotheca closterium</name>
    <dbReference type="NCBI Taxonomy" id="2856"/>
    <lineage>
        <taxon>Eukaryota</taxon>
        <taxon>Sar</taxon>
        <taxon>Stramenopiles</taxon>
        <taxon>Ochrophyta</taxon>
        <taxon>Bacillariophyta</taxon>
        <taxon>Bacillariophyceae</taxon>
        <taxon>Bacillariophycidae</taxon>
        <taxon>Bacillariales</taxon>
        <taxon>Bacillariaceae</taxon>
        <taxon>Cylindrotheca</taxon>
    </lineage>
</organism>
<reference evidence="2" key="1">
    <citation type="submission" date="2023-08" db="EMBL/GenBank/DDBJ databases">
        <authorList>
            <person name="Audoor S."/>
            <person name="Bilcke G."/>
        </authorList>
    </citation>
    <scope>NUCLEOTIDE SEQUENCE</scope>
</reference>
<feature type="region of interest" description="Disordered" evidence="1">
    <location>
        <begin position="356"/>
        <end position="405"/>
    </location>
</feature>
<name>A0AAD2FT34_9STRA</name>